<reference evidence="1" key="1">
    <citation type="submission" date="2021-06" db="EMBL/GenBank/DDBJ databases">
        <authorList>
            <person name="Kallberg Y."/>
            <person name="Tangrot J."/>
            <person name="Rosling A."/>
        </authorList>
    </citation>
    <scope>NUCLEOTIDE SEQUENCE</scope>
    <source>
        <strain evidence="1">IL203A</strain>
    </source>
</reference>
<dbReference type="Proteomes" id="UP000789702">
    <property type="component" value="Unassembled WGS sequence"/>
</dbReference>
<evidence type="ECO:0000313" key="2">
    <source>
        <dbReference type="Proteomes" id="UP000789702"/>
    </source>
</evidence>
<sequence>TTAATKITSKPSKKSKQTPPERANALTPSKRKLTSIEMGKSKNKKAKTQGTGSEKEQKDNVTHTTEE</sequence>
<dbReference type="EMBL" id="CAJVPU010033602">
    <property type="protein sequence ID" value="CAG8722908.1"/>
    <property type="molecule type" value="Genomic_DNA"/>
</dbReference>
<keyword evidence="2" id="KW-1185">Reference proteome</keyword>
<gene>
    <name evidence="1" type="ORF">DHETER_LOCUS12938</name>
</gene>
<feature type="non-terminal residue" evidence="1">
    <location>
        <position position="1"/>
    </location>
</feature>
<comment type="caution">
    <text evidence="1">The sequence shown here is derived from an EMBL/GenBank/DDBJ whole genome shotgun (WGS) entry which is preliminary data.</text>
</comment>
<accession>A0ACA9PTL2</accession>
<protein>
    <submittedName>
        <fullName evidence="1">5260_t:CDS:1</fullName>
    </submittedName>
</protein>
<organism evidence="1 2">
    <name type="scientific">Dentiscutata heterogama</name>
    <dbReference type="NCBI Taxonomy" id="1316150"/>
    <lineage>
        <taxon>Eukaryota</taxon>
        <taxon>Fungi</taxon>
        <taxon>Fungi incertae sedis</taxon>
        <taxon>Mucoromycota</taxon>
        <taxon>Glomeromycotina</taxon>
        <taxon>Glomeromycetes</taxon>
        <taxon>Diversisporales</taxon>
        <taxon>Gigasporaceae</taxon>
        <taxon>Dentiscutata</taxon>
    </lineage>
</organism>
<feature type="non-terminal residue" evidence="1">
    <location>
        <position position="67"/>
    </location>
</feature>
<name>A0ACA9PTL2_9GLOM</name>
<proteinExistence type="predicted"/>
<evidence type="ECO:0000313" key="1">
    <source>
        <dbReference type="EMBL" id="CAG8722908.1"/>
    </source>
</evidence>